<dbReference type="InterPro" id="IPR049784">
    <property type="entry name" value="ChvE-like"/>
</dbReference>
<dbReference type="AlphaFoldDB" id="C6PMK5"/>
<comment type="subcellular location">
    <subcellularLocation>
        <location evidence="1">Cell envelope</location>
    </subcellularLocation>
</comment>
<keyword evidence="6" id="KW-1185">Reference proteome</keyword>
<keyword evidence="2 3" id="KW-0732">Signal</keyword>
<dbReference type="PANTHER" id="PTHR30036">
    <property type="entry name" value="D-XYLOSE-BINDING PERIPLASMIC PROTEIN"/>
    <property type="match status" value="1"/>
</dbReference>
<accession>C6PMK5</accession>
<evidence type="ECO:0000313" key="5">
    <source>
        <dbReference type="EMBL" id="EET89469.1"/>
    </source>
</evidence>
<dbReference type="eggNOG" id="COG4213">
    <property type="taxonomic scope" value="Bacteria"/>
</dbReference>
<dbReference type="PANTHER" id="PTHR30036:SF1">
    <property type="entry name" value="D-XYLOSE-BINDING PERIPLASMIC PROTEIN"/>
    <property type="match status" value="1"/>
</dbReference>
<dbReference type="InterPro" id="IPR028082">
    <property type="entry name" value="Peripla_BP_I"/>
</dbReference>
<dbReference type="NCBIfam" id="NF040907">
    <property type="entry name" value="ChvE"/>
    <property type="match status" value="1"/>
</dbReference>
<dbReference type="InterPro" id="IPR050555">
    <property type="entry name" value="Bact_Solute-Bind_Prot2"/>
</dbReference>
<dbReference type="CDD" id="cd19994">
    <property type="entry name" value="PBP1_ChvE"/>
    <property type="match status" value="1"/>
</dbReference>
<dbReference type="Proteomes" id="UP000004198">
    <property type="component" value="Unassembled WGS sequence"/>
</dbReference>
<dbReference type="SUPFAM" id="SSF53822">
    <property type="entry name" value="Periplasmic binding protein-like I"/>
    <property type="match status" value="1"/>
</dbReference>
<evidence type="ECO:0000259" key="4">
    <source>
        <dbReference type="Pfam" id="PF13407"/>
    </source>
</evidence>
<gene>
    <name evidence="5" type="ORF">CcarbDRAFT_0058</name>
</gene>
<feature type="signal peptide" evidence="3">
    <location>
        <begin position="1"/>
        <end position="19"/>
    </location>
</feature>
<sequence>MKKLLSTMLVGVLALSLSACGSKPAATTSSADDGGKTSLIGVAMPTQSLQRWNQDGENMKKQLEAKKYKVDLQYANNDVNAQVQSIENMINKKIVKFLLLHPLMVLLLQMLLKKASDNGIKVIAYDRLIMKSPNVDYYATFDNFKVGAIQGQYIEKKLGLKDGKGPFNIELFGGSPDDNNATFFYKGAMSVLQPYIDNGKLVVGSKQKDFTTIAIQGWDSAKAQARMDNLITSTYAKGTKLDVILSPNDSLAIGIVAALKNAGYGTAAKPYPVLTGQDCDKPNVLAMIHDQQSMSIFKDTRTLANKVVEMVDAIVQGKQAEVNDTKTYNNGSKVVPSFLCDPIYADKDNYKKILVESGYYKESDLK</sequence>
<dbReference type="PROSITE" id="PS51257">
    <property type="entry name" value="PROKAR_LIPOPROTEIN"/>
    <property type="match status" value="1"/>
</dbReference>
<feature type="domain" description="Periplasmic binding protein" evidence="4">
    <location>
        <begin position="40"/>
        <end position="319"/>
    </location>
</feature>
<reference evidence="5 6" key="1">
    <citation type="submission" date="2009-06" db="EMBL/GenBank/DDBJ databases">
        <title>The draft genome of Clostridium carboxidivorans P7.</title>
        <authorList>
            <consortium name="US DOE Joint Genome Institute (JGI-PGF)"/>
            <person name="Lucas S."/>
            <person name="Copeland A."/>
            <person name="Lapidus A."/>
            <person name="Glavina del Rio T."/>
            <person name="Tice H."/>
            <person name="Bruce D."/>
            <person name="Goodwin L."/>
            <person name="Pitluck S."/>
            <person name="Larimer F."/>
            <person name="Land M.L."/>
            <person name="Hauser L."/>
            <person name="Hemme C.L."/>
        </authorList>
    </citation>
    <scope>NUCLEOTIDE SEQUENCE [LARGE SCALE GENOMIC DNA]</scope>
    <source>
        <strain evidence="5 6">P7</strain>
    </source>
</reference>
<dbReference type="InterPro" id="IPR025997">
    <property type="entry name" value="SBP_2_dom"/>
</dbReference>
<organism evidence="5 6">
    <name type="scientific">Clostridium carboxidivorans P7</name>
    <dbReference type="NCBI Taxonomy" id="536227"/>
    <lineage>
        <taxon>Bacteria</taxon>
        <taxon>Bacillati</taxon>
        <taxon>Bacillota</taxon>
        <taxon>Clostridia</taxon>
        <taxon>Eubacteriales</taxon>
        <taxon>Clostridiaceae</taxon>
        <taxon>Clostridium</taxon>
    </lineage>
</organism>
<feature type="chain" id="PRO_5038893010" evidence="3">
    <location>
        <begin position="20"/>
        <end position="366"/>
    </location>
</feature>
<protein>
    <submittedName>
        <fullName evidence="5">ABC transporter (Substrate-binding protein)</fullName>
    </submittedName>
</protein>
<name>C6PMK5_9CLOT</name>
<dbReference type="GO" id="GO:0030246">
    <property type="term" value="F:carbohydrate binding"/>
    <property type="evidence" value="ECO:0007669"/>
    <property type="project" value="TreeGrafter"/>
</dbReference>
<evidence type="ECO:0000256" key="3">
    <source>
        <dbReference type="SAM" id="SignalP"/>
    </source>
</evidence>
<dbReference type="GO" id="GO:0030288">
    <property type="term" value="C:outer membrane-bounded periplasmic space"/>
    <property type="evidence" value="ECO:0007669"/>
    <property type="project" value="TreeGrafter"/>
</dbReference>
<proteinExistence type="predicted"/>
<comment type="caution">
    <text evidence="5">The sequence shown here is derived from an EMBL/GenBank/DDBJ whole genome shotgun (WGS) entry which is preliminary data.</text>
</comment>
<dbReference type="Gene3D" id="3.40.50.2300">
    <property type="match status" value="2"/>
</dbReference>
<evidence type="ECO:0000256" key="1">
    <source>
        <dbReference type="ARBA" id="ARBA00004196"/>
    </source>
</evidence>
<dbReference type="OrthoDB" id="9769193at2"/>
<evidence type="ECO:0000313" key="6">
    <source>
        <dbReference type="Proteomes" id="UP000004198"/>
    </source>
</evidence>
<dbReference type="EMBL" id="ACVI01000001">
    <property type="protein sequence ID" value="EET89469.1"/>
    <property type="molecule type" value="Genomic_DNA"/>
</dbReference>
<dbReference type="STRING" id="536227.Ccar_03020"/>
<evidence type="ECO:0000256" key="2">
    <source>
        <dbReference type="ARBA" id="ARBA00022729"/>
    </source>
</evidence>
<dbReference type="Pfam" id="PF13407">
    <property type="entry name" value="Peripla_BP_4"/>
    <property type="match status" value="1"/>
</dbReference>